<dbReference type="InterPro" id="IPR009003">
    <property type="entry name" value="Peptidase_S1_PA"/>
</dbReference>
<comment type="subcellular location">
    <subcellularLocation>
        <location evidence="1">Secreted</location>
    </subcellularLocation>
</comment>
<dbReference type="GO" id="GO:0005576">
    <property type="term" value="C:extracellular region"/>
    <property type="evidence" value="ECO:0007669"/>
    <property type="project" value="UniProtKB-SubCell"/>
</dbReference>
<keyword evidence="2" id="KW-0964">Secreted</keyword>
<evidence type="ECO:0000256" key="1">
    <source>
        <dbReference type="ARBA" id="ARBA00004613"/>
    </source>
</evidence>
<evidence type="ECO:0000256" key="5">
    <source>
        <dbReference type="ARBA" id="ARBA00068096"/>
    </source>
</evidence>
<dbReference type="VEuPathDB" id="VectorBase:GBRI027014"/>
<reference evidence="9" key="2">
    <citation type="submission" date="2020-05" db="UniProtKB">
        <authorList>
            <consortium name="EnsemblMetazoa"/>
        </authorList>
    </citation>
    <scope>IDENTIFICATION</scope>
    <source>
        <strain evidence="9">IAEA</strain>
    </source>
</reference>
<keyword evidence="3" id="KW-1015">Disulfide bond</keyword>
<dbReference type="InterPro" id="IPR043504">
    <property type="entry name" value="Peptidase_S1_PA_chymotrypsin"/>
</dbReference>
<evidence type="ECO:0000313" key="10">
    <source>
        <dbReference type="Proteomes" id="UP000091820"/>
    </source>
</evidence>
<dbReference type="Pfam" id="PF18322">
    <property type="entry name" value="CLIP_1"/>
    <property type="match status" value="1"/>
</dbReference>
<dbReference type="CDD" id="cd00190">
    <property type="entry name" value="Tryp_SPc"/>
    <property type="match status" value="1"/>
</dbReference>
<dbReference type="Pfam" id="PF00089">
    <property type="entry name" value="Trypsin"/>
    <property type="match status" value="1"/>
</dbReference>
<feature type="signal peptide" evidence="7">
    <location>
        <begin position="1"/>
        <end position="24"/>
    </location>
</feature>
<dbReference type="InterPro" id="IPR001254">
    <property type="entry name" value="Trypsin_dom"/>
</dbReference>
<reference evidence="10" key="1">
    <citation type="submission" date="2014-03" db="EMBL/GenBank/DDBJ databases">
        <authorList>
            <person name="Aksoy S."/>
            <person name="Warren W."/>
            <person name="Wilson R.K."/>
        </authorList>
    </citation>
    <scope>NUCLEOTIDE SEQUENCE [LARGE SCALE GENOMIC DNA]</scope>
    <source>
        <strain evidence="10">IAEA</strain>
    </source>
</reference>
<dbReference type="GO" id="GO:0006508">
    <property type="term" value="P:proteolysis"/>
    <property type="evidence" value="ECO:0007669"/>
    <property type="project" value="InterPro"/>
</dbReference>
<dbReference type="Gene3D" id="2.40.10.10">
    <property type="entry name" value="Trypsin-like serine proteases"/>
    <property type="match status" value="1"/>
</dbReference>
<dbReference type="FunFam" id="2.40.10.10:FF:000038">
    <property type="entry name" value="Serine protease"/>
    <property type="match status" value="1"/>
</dbReference>
<dbReference type="InterPro" id="IPR041515">
    <property type="entry name" value="PPAF-2-like_Clip"/>
</dbReference>
<dbReference type="PROSITE" id="PS50240">
    <property type="entry name" value="TRYPSIN_DOM"/>
    <property type="match status" value="1"/>
</dbReference>
<dbReference type="PANTHER" id="PTHR24256">
    <property type="entry name" value="TRYPTASE-RELATED"/>
    <property type="match status" value="1"/>
</dbReference>
<protein>
    <recommendedName>
        <fullName evidence="5">Phenoloxidase-activating factor 2</fullName>
    </recommendedName>
    <alternativeName>
        <fullName evidence="6">Prophenoloxidase-activating factor II</fullName>
    </alternativeName>
</protein>
<evidence type="ECO:0000256" key="6">
    <source>
        <dbReference type="ARBA" id="ARBA00076468"/>
    </source>
</evidence>
<dbReference type="STRING" id="37001.A0A1A9WPE3"/>
<evidence type="ECO:0000256" key="2">
    <source>
        <dbReference type="ARBA" id="ARBA00022525"/>
    </source>
</evidence>
<dbReference type="PRINTS" id="PR00722">
    <property type="entry name" value="CHYMOTRYPSIN"/>
</dbReference>
<evidence type="ECO:0000256" key="7">
    <source>
        <dbReference type="SAM" id="SignalP"/>
    </source>
</evidence>
<dbReference type="InterPro" id="IPR018114">
    <property type="entry name" value="TRYPSIN_HIS"/>
</dbReference>
<comment type="similarity">
    <text evidence="4">Belongs to the peptidase S1 family. CLIP subfamily.</text>
</comment>
<dbReference type="SUPFAM" id="SSF50494">
    <property type="entry name" value="Trypsin-like serine proteases"/>
    <property type="match status" value="1"/>
</dbReference>
<feature type="domain" description="Peptidase S1" evidence="8">
    <location>
        <begin position="173"/>
        <end position="419"/>
    </location>
</feature>
<evidence type="ECO:0000256" key="3">
    <source>
        <dbReference type="ARBA" id="ARBA00023157"/>
    </source>
</evidence>
<proteinExistence type="inferred from homology"/>
<dbReference type="SMART" id="SM00020">
    <property type="entry name" value="Tryp_SPc"/>
    <property type="match status" value="1"/>
</dbReference>
<dbReference type="GO" id="GO:0004252">
    <property type="term" value="F:serine-type endopeptidase activity"/>
    <property type="evidence" value="ECO:0007669"/>
    <property type="project" value="InterPro"/>
</dbReference>
<keyword evidence="7" id="KW-0732">Signal</keyword>
<dbReference type="InterPro" id="IPR051487">
    <property type="entry name" value="Ser/Thr_Proteases_Immune/Dev"/>
</dbReference>
<dbReference type="InterPro" id="IPR001314">
    <property type="entry name" value="Peptidase_S1A"/>
</dbReference>
<dbReference type="PROSITE" id="PS00134">
    <property type="entry name" value="TRYPSIN_HIS"/>
    <property type="match status" value="1"/>
</dbReference>
<accession>A0A1A9WPE3</accession>
<dbReference type="AlphaFoldDB" id="A0A1A9WPE3"/>
<name>A0A1A9WPE3_9MUSC</name>
<evidence type="ECO:0000313" key="9">
    <source>
        <dbReference type="EnsemblMetazoa" id="GBRI027014-PA"/>
    </source>
</evidence>
<dbReference type="Proteomes" id="UP000091820">
    <property type="component" value="Unassembled WGS sequence"/>
</dbReference>
<keyword evidence="10" id="KW-1185">Reference proteome</keyword>
<dbReference type="EnsemblMetazoa" id="GBRI027014-RA">
    <property type="protein sequence ID" value="GBRI027014-PA"/>
    <property type="gene ID" value="GBRI027014"/>
</dbReference>
<organism evidence="9 10">
    <name type="scientific">Glossina brevipalpis</name>
    <dbReference type="NCBI Taxonomy" id="37001"/>
    <lineage>
        <taxon>Eukaryota</taxon>
        <taxon>Metazoa</taxon>
        <taxon>Ecdysozoa</taxon>
        <taxon>Arthropoda</taxon>
        <taxon>Hexapoda</taxon>
        <taxon>Insecta</taxon>
        <taxon>Pterygota</taxon>
        <taxon>Neoptera</taxon>
        <taxon>Endopterygota</taxon>
        <taxon>Diptera</taxon>
        <taxon>Brachycera</taxon>
        <taxon>Muscomorpha</taxon>
        <taxon>Hippoboscoidea</taxon>
        <taxon>Glossinidae</taxon>
        <taxon>Glossina</taxon>
    </lineage>
</organism>
<evidence type="ECO:0000256" key="4">
    <source>
        <dbReference type="ARBA" id="ARBA00024195"/>
    </source>
</evidence>
<sequence>MMSLKAKDTLTIIVLTIVWTKALSQQQQQEQSIDPDLISKVTTLFSDTSNNQQIRQQLNRGFGHVVTPVPIGDTEPSTNFQSISGRSQCNCVPYHLCDPSTNMVTEDRAFDGFGLINLRFGRDDDPVCDHFLDVCCDGARVHNESLVPTPQEERPNRARGCGIRNLGGIDFNITGAEDNEAGFGEFPWTVALLFADTSNYFCTGSLIHPRVVLTAAHCIYNLTNKFIVRAGEWDTQTTKERLPYEEREIVMTIIHPNFNIGNAINDFALIIVNNPFTLGDHINVICLPLQNDVPREGTICYSSGWGKDVFGAEGRFSAIMKRVPLPIVEFNSCQNQLRATRLGSRFALHRSFLCAGGQLGIDTCVGDGGAPLVCGIGLPSENRYHQSGIVAWGIGCKDAIPAAYAHVGLARSWIDEQMLANGFDTSSYSPN</sequence>
<feature type="chain" id="PRO_5008400558" description="Phenoloxidase-activating factor 2" evidence="7">
    <location>
        <begin position="25"/>
        <end position="431"/>
    </location>
</feature>
<evidence type="ECO:0000259" key="8">
    <source>
        <dbReference type="PROSITE" id="PS50240"/>
    </source>
</evidence>